<dbReference type="InterPro" id="IPR027417">
    <property type="entry name" value="P-loop_NTPase"/>
</dbReference>
<keyword evidence="2 5" id="KW-0812">Transmembrane</keyword>
<reference evidence="8 9" key="2">
    <citation type="submission" date="2018-12" db="EMBL/GenBank/DDBJ databases">
        <title>Simiduia agarivorans gen. nov., sp. nov., a marine, agarolytic bacterium isolated from shallow coastal water from Keelung, Taiwan.</title>
        <authorList>
            <person name="Shieh W.Y."/>
        </authorList>
    </citation>
    <scope>NUCLEOTIDE SEQUENCE [LARGE SCALE GENOMIC DNA]</scope>
    <source>
        <strain evidence="8 9">GTF-13</strain>
    </source>
</reference>
<dbReference type="PANTHER" id="PTHR43394">
    <property type="entry name" value="ATP-DEPENDENT PERMEASE MDL1, MITOCHONDRIAL"/>
    <property type="match status" value="1"/>
</dbReference>
<feature type="transmembrane region" description="Helical" evidence="5">
    <location>
        <begin position="63"/>
        <end position="83"/>
    </location>
</feature>
<evidence type="ECO:0000256" key="5">
    <source>
        <dbReference type="SAM" id="Phobius"/>
    </source>
</evidence>
<dbReference type="SUPFAM" id="SSF52540">
    <property type="entry name" value="P-loop containing nucleoside triphosphate hydrolases"/>
    <property type="match status" value="1"/>
</dbReference>
<dbReference type="GO" id="GO:0005886">
    <property type="term" value="C:plasma membrane"/>
    <property type="evidence" value="ECO:0007669"/>
    <property type="project" value="UniProtKB-SubCell"/>
</dbReference>
<dbReference type="EMBL" id="QWEZ01000001">
    <property type="protein sequence ID" value="RRJ84750.1"/>
    <property type="molecule type" value="Genomic_DNA"/>
</dbReference>
<feature type="transmembrane region" description="Helical" evidence="5">
    <location>
        <begin position="259"/>
        <end position="277"/>
    </location>
</feature>
<protein>
    <submittedName>
        <fullName evidence="8">ATP-binding cassette domain-containing protein</fullName>
    </submittedName>
</protein>
<gene>
    <name evidence="8" type="ORF">D0544_06525</name>
</gene>
<dbReference type="Gene3D" id="3.40.50.300">
    <property type="entry name" value="P-loop containing nucleotide triphosphate hydrolases"/>
    <property type="match status" value="2"/>
</dbReference>
<evidence type="ECO:0000259" key="7">
    <source>
        <dbReference type="PROSITE" id="PS50929"/>
    </source>
</evidence>
<dbReference type="Pfam" id="PF00005">
    <property type="entry name" value="ABC_tran"/>
    <property type="match status" value="1"/>
</dbReference>
<keyword evidence="8" id="KW-0067">ATP-binding</keyword>
<evidence type="ECO:0000313" key="9">
    <source>
        <dbReference type="Proteomes" id="UP000280792"/>
    </source>
</evidence>
<keyword evidence="8" id="KW-0547">Nucleotide-binding</keyword>
<evidence type="ECO:0000259" key="6">
    <source>
        <dbReference type="PROSITE" id="PS50893"/>
    </source>
</evidence>
<dbReference type="RefSeq" id="WP_125015180.1">
    <property type="nucleotide sequence ID" value="NZ_QWEZ01000001.1"/>
</dbReference>
<dbReference type="InterPro" id="IPR036640">
    <property type="entry name" value="ABC1_TM_sf"/>
</dbReference>
<dbReference type="GO" id="GO:0140359">
    <property type="term" value="F:ABC-type transporter activity"/>
    <property type="evidence" value="ECO:0007669"/>
    <property type="project" value="InterPro"/>
</dbReference>
<evidence type="ECO:0000313" key="8">
    <source>
        <dbReference type="EMBL" id="RRJ84750.1"/>
    </source>
</evidence>
<name>A0A3P3VQ52_9GAMM</name>
<sequence length="845" mass="95997">MDRSIYRYIIKNTLRDQVLILLLTLVAFPLVYASLDVPKQIINRALAGTDIPETVLGYELNQISYLFFLCSLFLLLVILNGALKYVLNVYRGVVGERMLRNLRLELYSRILRFPLPHFKRISQGEIIPIITAETEPLGGFIGDAFALPAFQGGLLLTYLFFIFNQDPLLGLAAISLYPLQMYVIPKLQRKVNALSKQRVLAARRLGDKVGDSMAGIQDVHTLGTSEFERVKIAARLQDIFLIRFDIYKRKFFIKFLNNFLSKVTPFFFYSIGGYYVIQGELTIGALVAVLAAYQDLDAPWKELLKYYQTKEDVRVKYEQIVEQFTPVPMFPPSRLNEGDTRLELVNEEIRFDRVFFSDPDASVKLDSITMTLAMKQSVGLMGDNESGASELAQLICKLQTPDRGAIQIFGHDLKRINEPALSRTLCFVGPRSHLFAGTIRENLLYGLTQPEGFSPSDLTIYEQPIGHDWLDLEQTPYDSLQALQAEILSLCTLFELDADLYRFGLQQSMANAPDEQLAHKLVTLRQELRDRLSEAGMDDLIETFDSERYNTNISVAENILFGSCSDPSLSADTLHLDGSLQRSLLNNQLMPTALSIGYKVAETMIELFADLEPGNDIYERFSFISAEDLPEYKELLAKHPIEKVESLQAEQREKLLALFMKLTPARHRLGLIDESIQATLVKVRQEFAQLQQGRRELVHYRFDQFNGLLSIQENILFGKLVYGKANAQQKVADVIDQLIDEHHLRADIQHYGLEYEVGTAGSKLQTATRQKLALIRAMIKQPRVMVVDQATSALDEQSEQRLIERLLTSGRCAFVWVVNRQHLMPLFEHRVELAGGRIIDSTPSN</sequence>
<dbReference type="InterPro" id="IPR011527">
    <property type="entry name" value="ABC1_TM_dom"/>
</dbReference>
<proteinExistence type="predicted"/>
<dbReference type="CDD" id="cd07346">
    <property type="entry name" value="ABC_6TM_exporters"/>
    <property type="match status" value="1"/>
</dbReference>
<dbReference type="GO" id="GO:0005524">
    <property type="term" value="F:ATP binding"/>
    <property type="evidence" value="ECO:0007669"/>
    <property type="project" value="UniProtKB-KW"/>
</dbReference>
<keyword evidence="4 5" id="KW-0472">Membrane</keyword>
<dbReference type="Gene3D" id="1.20.1560.10">
    <property type="entry name" value="ABC transporter type 1, transmembrane domain"/>
    <property type="match status" value="1"/>
</dbReference>
<comment type="subcellular location">
    <subcellularLocation>
        <location evidence="1">Cell membrane</location>
        <topology evidence="1">Multi-pass membrane protein</topology>
    </subcellularLocation>
</comment>
<organism evidence="8 9">
    <name type="scientific">Aestuariirhabdus litorea</name>
    <dbReference type="NCBI Taxonomy" id="2528527"/>
    <lineage>
        <taxon>Bacteria</taxon>
        <taxon>Pseudomonadati</taxon>
        <taxon>Pseudomonadota</taxon>
        <taxon>Gammaproteobacteria</taxon>
        <taxon>Oceanospirillales</taxon>
        <taxon>Aestuariirhabdaceae</taxon>
        <taxon>Aestuariirhabdus</taxon>
    </lineage>
</organism>
<evidence type="ECO:0000256" key="1">
    <source>
        <dbReference type="ARBA" id="ARBA00004651"/>
    </source>
</evidence>
<dbReference type="PROSITE" id="PS50929">
    <property type="entry name" value="ABC_TM1F"/>
    <property type="match status" value="1"/>
</dbReference>
<evidence type="ECO:0000256" key="2">
    <source>
        <dbReference type="ARBA" id="ARBA00022692"/>
    </source>
</evidence>
<feature type="domain" description="ABC transmembrane type-1" evidence="7">
    <location>
        <begin position="18"/>
        <end position="292"/>
    </location>
</feature>
<evidence type="ECO:0000256" key="4">
    <source>
        <dbReference type="ARBA" id="ARBA00023136"/>
    </source>
</evidence>
<dbReference type="Proteomes" id="UP000280792">
    <property type="component" value="Unassembled WGS sequence"/>
</dbReference>
<comment type="caution">
    <text evidence="8">The sequence shown here is derived from an EMBL/GenBank/DDBJ whole genome shotgun (WGS) entry which is preliminary data.</text>
</comment>
<keyword evidence="3 5" id="KW-1133">Transmembrane helix</keyword>
<dbReference type="PANTHER" id="PTHR43394:SF1">
    <property type="entry name" value="ATP-BINDING CASSETTE SUB-FAMILY B MEMBER 10, MITOCHONDRIAL"/>
    <property type="match status" value="1"/>
</dbReference>
<dbReference type="InterPro" id="IPR003439">
    <property type="entry name" value="ABC_transporter-like_ATP-bd"/>
</dbReference>
<dbReference type="InterPro" id="IPR039421">
    <property type="entry name" value="Type_1_exporter"/>
</dbReference>
<accession>A0A3P3VQ52</accession>
<dbReference type="Pfam" id="PF00664">
    <property type="entry name" value="ABC_membrane"/>
    <property type="match status" value="1"/>
</dbReference>
<evidence type="ECO:0000256" key="3">
    <source>
        <dbReference type="ARBA" id="ARBA00022989"/>
    </source>
</evidence>
<keyword evidence="9" id="KW-1185">Reference proteome</keyword>
<dbReference type="PROSITE" id="PS50893">
    <property type="entry name" value="ABC_TRANSPORTER_2"/>
    <property type="match status" value="1"/>
</dbReference>
<dbReference type="GO" id="GO:0016887">
    <property type="term" value="F:ATP hydrolysis activity"/>
    <property type="evidence" value="ECO:0007669"/>
    <property type="project" value="InterPro"/>
</dbReference>
<feature type="domain" description="ABC transporter" evidence="6">
    <location>
        <begin position="349"/>
        <end position="845"/>
    </location>
</feature>
<dbReference type="SUPFAM" id="SSF90123">
    <property type="entry name" value="ABC transporter transmembrane region"/>
    <property type="match status" value="1"/>
</dbReference>
<reference evidence="8 9" key="1">
    <citation type="submission" date="2018-08" db="EMBL/GenBank/DDBJ databases">
        <authorList>
            <person name="Khan S.A."/>
        </authorList>
    </citation>
    <scope>NUCLEOTIDE SEQUENCE [LARGE SCALE GENOMIC DNA]</scope>
    <source>
        <strain evidence="8 9">GTF-13</strain>
    </source>
</reference>
<dbReference type="AlphaFoldDB" id="A0A3P3VQ52"/>